<evidence type="ECO:0000256" key="3">
    <source>
        <dbReference type="ARBA" id="ARBA00022827"/>
    </source>
</evidence>
<dbReference type="Pfam" id="PF02852">
    <property type="entry name" value="Pyr_redox_dim"/>
    <property type="match status" value="1"/>
</dbReference>
<feature type="disulfide bond" description="Redox-active" evidence="10">
    <location>
        <begin position="44"/>
        <end position="49"/>
    </location>
</feature>
<dbReference type="Proteomes" id="UP000319322">
    <property type="component" value="Unassembled WGS sequence"/>
</dbReference>
<evidence type="ECO:0000259" key="12">
    <source>
        <dbReference type="Pfam" id="PF02852"/>
    </source>
</evidence>
<dbReference type="InterPro" id="IPR016156">
    <property type="entry name" value="FAD/NAD-linked_Rdtase_dimer_sf"/>
</dbReference>
<reference evidence="15" key="2">
    <citation type="submission" date="2019-07" db="EMBL/GenBank/DDBJ databases">
        <title>Helicobacter labacensis sp. nov., Helicobacter mehlei sp. nov. and Helicobacter vulpis sp. nov., isolated from gastric mucosa of red fox (Vulpis vulpis).</title>
        <authorList>
            <person name="Papic B."/>
        </authorList>
    </citation>
    <scope>NUCLEOTIDE SEQUENCE [LARGE SCALE GENOMIC DNA]</scope>
    <source>
        <strain evidence="15">L8b</strain>
    </source>
</reference>
<feature type="binding site" evidence="9">
    <location>
        <begin position="130"/>
        <end position="132"/>
    </location>
    <ligand>
        <name>FAD</name>
        <dbReference type="ChEBI" id="CHEBI:57692"/>
    </ligand>
</feature>
<keyword evidence="15" id="KW-1185">Reference proteome</keyword>
<reference evidence="14 15" key="1">
    <citation type="submission" date="2019-07" db="EMBL/GenBank/DDBJ databases">
        <title>Helicobacter labacensis sp. nov., Helicobacter mehlei sp. nov. and Helicobacter vulpis sp. nov., isolated from gastric mucosa of red fox (Vulpis vulpis).</title>
        <authorList>
            <person name="Kusar D."/>
            <person name="Gruntar I."/>
            <person name="Pate M."/>
            <person name="Zajc U."/>
            <person name="Ocepek M."/>
        </authorList>
    </citation>
    <scope>NUCLEOTIDE SEQUENCE [LARGE SCALE GENOMIC DNA]</scope>
    <source>
        <strain evidence="14 15">L8b</strain>
    </source>
</reference>
<keyword evidence="9" id="KW-0547">Nucleotide-binding</keyword>
<dbReference type="AlphaFoldDB" id="A0A553V2N6"/>
<reference evidence="14 15" key="3">
    <citation type="submission" date="2019-07" db="EMBL/GenBank/DDBJ databases">
        <authorList>
            <person name="Papic B."/>
        </authorList>
    </citation>
    <scope>NUCLEOTIDE SEQUENCE [LARGE SCALE GENOMIC DNA]</scope>
    <source>
        <strain evidence="14 15">L8b</strain>
    </source>
</reference>
<evidence type="ECO:0000256" key="8">
    <source>
        <dbReference type="PIRSR" id="PIRSR000350-2"/>
    </source>
</evidence>
<keyword evidence="2 11" id="KW-0285">Flavoprotein</keyword>
<organism evidence="14 15">
    <name type="scientific">Helicobacter mehlei</name>
    <dbReference type="NCBI Taxonomy" id="2316080"/>
    <lineage>
        <taxon>Bacteria</taxon>
        <taxon>Pseudomonadati</taxon>
        <taxon>Campylobacterota</taxon>
        <taxon>Epsilonproteobacteria</taxon>
        <taxon>Campylobacterales</taxon>
        <taxon>Helicobacteraceae</taxon>
        <taxon>Helicobacter</taxon>
    </lineage>
</organism>
<dbReference type="EMBL" id="VKGC01000002">
    <property type="protein sequence ID" value="TSA86654.1"/>
    <property type="molecule type" value="Genomic_DNA"/>
</dbReference>
<dbReference type="InterPro" id="IPR036188">
    <property type="entry name" value="FAD/NAD-bd_sf"/>
</dbReference>
<feature type="active site" description="Proton acceptor" evidence="8">
    <location>
        <position position="441"/>
    </location>
</feature>
<feature type="domain" description="FAD/NAD(P)-binding" evidence="13">
    <location>
        <begin position="5"/>
        <end position="307"/>
    </location>
</feature>
<dbReference type="PIRSF" id="PIRSF000350">
    <property type="entry name" value="Mercury_reductase_MerA"/>
    <property type="match status" value="1"/>
</dbReference>
<keyword evidence="7 11" id="KW-0676">Redox-active center</keyword>
<keyword evidence="9" id="KW-0520">NAD</keyword>
<gene>
    <name evidence="14" type="ORF">FNE76_01635</name>
</gene>
<dbReference type="Pfam" id="PF07992">
    <property type="entry name" value="Pyr_redox_2"/>
    <property type="match status" value="1"/>
</dbReference>
<evidence type="ECO:0000259" key="13">
    <source>
        <dbReference type="Pfam" id="PF07992"/>
    </source>
</evidence>
<evidence type="ECO:0000256" key="2">
    <source>
        <dbReference type="ARBA" id="ARBA00022630"/>
    </source>
</evidence>
<dbReference type="Gene3D" id="3.30.390.30">
    <property type="match status" value="1"/>
</dbReference>
<keyword evidence="6" id="KW-1015">Disulfide bond</keyword>
<dbReference type="Gene3D" id="3.50.50.60">
    <property type="entry name" value="FAD/NAD(P)-binding domain"/>
    <property type="match status" value="2"/>
</dbReference>
<dbReference type="SUPFAM" id="SSF51905">
    <property type="entry name" value="FAD/NAD(P)-binding domain"/>
    <property type="match status" value="1"/>
</dbReference>
<evidence type="ECO:0000256" key="11">
    <source>
        <dbReference type="RuleBase" id="RU003691"/>
    </source>
</evidence>
<dbReference type="PANTHER" id="PTHR43014">
    <property type="entry name" value="MERCURIC REDUCTASE"/>
    <property type="match status" value="1"/>
</dbReference>
<dbReference type="PRINTS" id="PR00411">
    <property type="entry name" value="PNDRDTASEI"/>
</dbReference>
<evidence type="ECO:0000256" key="4">
    <source>
        <dbReference type="ARBA" id="ARBA00022857"/>
    </source>
</evidence>
<feature type="binding site" evidence="9">
    <location>
        <begin position="166"/>
        <end position="173"/>
    </location>
    <ligand>
        <name>NAD(+)</name>
        <dbReference type="ChEBI" id="CHEBI:57540"/>
    </ligand>
</feature>
<dbReference type="InterPro" id="IPR023753">
    <property type="entry name" value="FAD/NAD-binding_dom"/>
</dbReference>
<accession>A0A553V2N6</accession>
<comment type="caution">
    <text evidence="14">The sequence shown here is derived from an EMBL/GenBank/DDBJ whole genome shotgun (WGS) entry which is preliminary data.</text>
</comment>
<feature type="binding site" evidence="9">
    <location>
        <position position="261"/>
    </location>
    <ligand>
        <name>NAD(+)</name>
        <dbReference type="ChEBI" id="CHEBI:57540"/>
    </ligand>
</feature>
<dbReference type="PROSITE" id="PS00076">
    <property type="entry name" value="PYRIDINE_REDOX_1"/>
    <property type="match status" value="1"/>
</dbReference>
<evidence type="ECO:0000256" key="9">
    <source>
        <dbReference type="PIRSR" id="PIRSR000350-3"/>
    </source>
</evidence>
<evidence type="ECO:0000313" key="15">
    <source>
        <dbReference type="Proteomes" id="UP000319322"/>
    </source>
</evidence>
<dbReference type="RefSeq" id="WP_120947676.1">
    <property type="nucleotide sequence ID" value="NZ_QXQP01000005.1"/>
</dbReference>
<dbReference type="PANTHER" id="PTHR43014:SF4">
    <property type="entry name" value="PYRIDINE NUCLEOTIDE-DISULFIDE OXIDOREDUCTASE RCLA-RELATED"/>
    <property type="match status" value="1"/>
</dbReference>
<proteinExistence type="inferred from homology"/>
<evidence type="ECO:0000256" key="1">
    <source>
        <dbReference type="ARBA" id="ARBA00007532"/>
    </source>
</evidence>
<dbReference type="GO" id="GO:0016668">
    <property type="term" value="F:oxidoreductase activity, acting on a sulfur group of donors, NAD(P) as acceptor"/>
    <property type="evidence" value="ECO:0007669"/>
    <property type="project" value="InterPro"/>
</dbReference>
<dbReference type="GO" id="GO:0003955">
    <property type="term" value="F:NAD(P)H dehydrogenase (quinone) activity"/>
    <property type="evidence" value="ECO:0007669"/>
    <property type="project" value="TreeGrafter"/>
</dbReference>
<dbReference type="InterPro" id="IPR012999">
    <property type="entry name" value="Pyr_OxRdtase_I_AS"/>
</dbReference>
<feature type="domain" description="Pyridine nucleotide-disulphide oxidoreductase dimerisation" evidence="12">
    <location>
        <begin position="343"/>
        <end position="450"/>
    </location>
</feature>
<evidence type="ECO:0000256" key="7">
    <source>
        <dbReference type="ARBA" id="ARBA00023284"/>
    </source>
</evidence>
<keyword evidence="4" id="KW-0521">NADP</keyword>
<feature type="binding site" evidence="9">
    <location>
        <position position="53"/>
    </location>
    <ligand>
        <name>FAD</name>
        <dbReference type="ChEBI" id="CHEBI:57692"/>
    </ligand>
</feature>
<feature type="binding site" evidence="9">
    <location>
        <position position="305"/>
    </location>
    <ligand>
        <name>NAD(+)</name>
        <dbReference type="ChEBI" id="CHEBI:57540"/>
    </ligand>
</feature>
<comment type="cofactor">
    <cofactor evidence="9">
        <name>FAD</name>
        <dbReference type="ChEBI" id="CHEBI:57692"/>
    </cofactor>
    <text evidence="9">Binds 1 FAD per subunit.</text>
</comment>
<evidence type="ECO:0000256" key="10">
    <source>
        <dbReference type="PIRSR" id="PIRSR000350-4"/>
    </source>
</evidence>
<comment type="similarity">
    <text evidence="1 11">Belongs to the class-I pyridine nucleotide-disulfide oxidoreductase family.</text>
</comment>
<dbReference type="GO" id="GO:0050660">
    <property type="term" value="F:flavin adenine dinucleotide binding"/>
    <property type="evidence" value="ECO:0007669"/>
    <property type="project" value="TreeGrafter"/>
</dbReference>
<protein>
    <submittedName>
        <fullName evidence="14">Pyridine nucleotide-disulfide oxidoreductase</fullName>
    </submittedName>
</protein>
<dbReference type="InterPro" id="IPR001100">
    <property type="entry name" value="Pyr_nuc-diS_OxRdtase"/>
</dbReference>
<keyword evidence="5 11" id="KW-0560">Oxidoreductase</keyword>
<dbReference type="PRINTS" id="PR00368">
    <property type="entry name" value="FADPNR"/>
</dbReference>
<evidence type="ECO:0000256" key="6">
    <source>
        <dbReference type="ARBA" id="ARBA00023157"/>
    </source>
</evidence>
<evidence type="ECO:0000313" key="14">
    <source>
        <dbReference type="EMBL" id="TSA86654.1"/>
    </source>
</evidence>
<dbReference type="InterPro" id="IPR004099">
    <property type="entry name" value="Pyr_nucl-diS_OxRdtase_dimer"/>
</dbReference>
<sequence length="451" mass="49618">MEFDYDLAVIGFGKGGKTLAAQSAKMGKKVALIEQSSEMYGGTCINIGCIPSKALLHMATHKKGPVGYKESIEEKNKLVAFLRQKNYETMQQARVQVVDGTASFKDKHTLMIYHKDSCQEMSAAHIAINTGSIPLMPNIPIQSPHVYDSTSLMQLATLPSHLVVVGGGHIGLEFASMLADFGNHAHKNYTKITILMRGDTFLPKEDKVFQESIYQSLTQRGIEIVLNAQVQSIQDQYLHYVDSKSNQEYTLQADAFLLATGRVPNTGYLHLEKAGLRVGKQQEIITNEFLVANPDTGGNIYALGDVKGGDVFSTYVSLDDFRIVSSHLYGDKSRTTHNRSALPQVLFTQTPYSHVGMRAKDIEKLGQKVLVKTIPTASIPGARVIEDTTGLLQVLIGDQPKEQILGASLHCPLSHEIINVFALAINQKLGFSALKDMIYSHPSIMESFNTF</sequence>
<evidence type="ECO:0000256" key="5">
    <source>
        <dbReference type="ARBA" id="ARBA00023002"/>
    </source>
</evidence>
<name>A0A553V2N6_9HELI</name>
<dbReference type="OrthoDB" id="9786429at2"/>
<dbReference type="SUPFAM" id="SSF55424">
    <property type="entry name" value="FAD/NAD-linked reductases, dimerisation (C-terminal) domain"/>
    <property type="match status" value="1"/>
</dbReference>
<keyword evidence="3 9" id="KW-0274">FAD</keyword>